<feature type="compositionally biased region" description="Basic residues" evidence="1">
    <location>
        <begin position="193"/>
        <end position="205"/>
    </location>
</feature>
<sequence>MRPANQPPVPPPPPAAPSHDKAAAGHLPLSLLRQYVAGTLPAAEQHRIEAHTLACARCHDVLEGLALSDAATTEAALATLRTRLHQRVAQEAEPRRGTASWRAVAAVLLVLAVSTMAWFGLRPNGKSAEEQEVAVATPARPAPPVAAPETLASGAMDAAASPPAAAGPEMAGSETASAVAPARAPAPVADRRPARRRALAAKRPARPAATGAAGPVAAGKAAAPVALNEASAQAAPTPAAGVAAAQAPPTAADAPQPDTVTVGSIAAKADLTTAKTSREEGAARPAKLPMAVTVSPQPVGGYGKLREYLRREIDFRPEPPAKGLDGSVRLQFTVTAAGKLENFRVLRSLRPDYDAEAIRLICEGPAWQSGVANGRRADLAVEISVSF</sequence>
<evidence type="ECO:0000313" key="4">
    <source>
        <dbReference type="Proteomes" id="UP000184418"/>
    </source>
</evidence>
<dbReference type="SUPFAM" id="SSF74653">
    <property type="entry name" value="TolA/TonB C-terminal domain"/>
    <property type="match status" value="1"/>
</dbReference>
<feature type="region of interest" description="Disordered" evidence="1">
    <location>
        <begin position="1"/>
        <end position="22"/>
    </location>
</feature>
<dbReference type="AlphaFoldDB" id="A0A1M6AY80"/>
<feature type="compositionally biased region" description="Low complexity" evidence="1">
    <location>
        <begin position="206"/>
        <end position="216"/>
    </location>
</feature>
<feature type="compositionally biased region" description="Low complexity" evidence="1">
    <location>
        <begin position="153"/>
        <end position="188"/>
    </location>
</feature>
<feature type="domain" description="TonB C-terminal" evidence="2">
    <location>
        <begin position="300"/>
        <end position="387"/>
    </location>
</feature>
<feature type="region of interest" description="Disordered" evidence="1">
    <location>
        <begin position="153"/>
        <end position="216"/>
    </location>
</feature>
<dbReference type="GO" id="GO:0055085">
    <property type="term" value="P:transmembrane transport"/>
    <property type="evidence" value="ECO:0007669"/>
    <property type="project" value="InterPro"/>
</dbReference>
<keyword evidence="4" id="KW-1185">Reference proteome</keyword>
<dbReference type="Proteomes" id="UP000184418">
    <property type="component" value="Unassembled WGS sequence"/>
</dbReference>
<dbReference type="Gene3D" id="3.30.1150.10">
    <property type="match status" value="1"/>
</dbReference>
<proteinExistence type="predicted"/>
<dbReference type="PROSITE" id="PS52015">
    <property type="entry name" value="TONB_CTD"/>
    <property type="match status" value="1"/>
</dbReference>
<evidence type="ECO:0000313" key="3">
    <source>
        <dbReference type="EMBL" id="SHI41454.1"/>
    </source>
</evidence>
<accession>A0A1M6AY80</accession>
<gene>
    <name evidence="3" type="ORF">SAMN02745146_0810</name>
</gene>
<evidence type="ECO:0000259" key="2">
    <source>
        <dbReference type="PROSITE" id="PS52015"/>
    </source>
</evidence>
<dbReference type="STRING" id="1121955.SAMN02745146_0810"/>
<dbReference type="InterPro" id="IPR027383">
    <property type="entry name" value="Znf_put"/>
</dbReference>
<protein>
    <submittedName>
        <fullName evidence="3">TonB family C-terminal domain-containing protein</fullName>
    </submittedName>
</protein>
<dbReference type="EMBL" id="FQYN01000001">
    <property type="protein sequence ID" value="SHI41454.1"/>
    <property type="molecule type" value="Genomic_DNA"/>
</dbReference>
<reference evidence="3 4" key="1">
    <citation type="submission" date="2016-11" db="EMBL/GenBank/DDBJ databases">
        <authorList>
            <person name="Jaros S."/>
            <person name="Januszkiewicz K."/>
            <person name="Wedrychowicz H."/>
        </authorList>
    </citation>
    <scope>NUCLEOTIDE SEQUENCE [LARGE SCALE GENOMIC DNA]</scope>
    <source>
        <strain evidence="3 4">DSM 21074</strain>
    </source>
</reference>
<feature type="compositionally biased region" description="Pro residues" evidence="1">
    <location>
        <begin position="1"/>
        <end position="16"/>
    </location>
</feature>
<dbReference type="InterPro" id="IPR037682">
    <property type="entry name" value="TonB_C"/>
</dbReference>
<organism evidence="3 4">
    <name type="scientific">Hymenobacter daecheongensis DSM 21074</name>
    <dbReference type="NCBI Taxonomy" id="1121955"/>
    <lineage>
        <taxon>Bacteria</taxon>
        <taxon>Pseudomonadati</taxon>
        <taxon>Bacteroidota</taxon>
        <taxon>Cytophagia</taxon>
        <taxon>Cytophagales</taxon>
        <taxon>Hymenobacteraceae</taxon>
        <taxon>Hymenobacter</taxon>
    </lineage>
</organism>
<dbReference type="Pfam" id="PF13490">
    <property type="entry name" value="zf-HC2"/>
    <property type="match status" value="1"/>
</dbReference>
<name>A0A1M6AY80_9BACT</name>
<evidence type="ECO:0000256" key="1">
    <source>
        <dbReference type="SAM" id="MobiDB-lite"/>
    </source>
</evidence>
<dbReference type="Pfam" id="PF03544">
    <property type="entry name" value="TonB_C"/>
    <property type="match status" value="1"/>
</dbReference>